<organism evidence="2 3">
    <name type="scientific">Tenuifilum thalassicum</name>
    <dbReference type="NCBI Taxonomy" id="2590900"/>
    <lineage>
        <taxon>Bacteria</taxon>
        <taxon>Pseudomonadati</taxon>
        <taxon>Bacteroidota</taxon>
        <taxon>Bacteroidia</taxon>
        <taxon>Bacteroidales</taxon>
        <taxon>Tenuifilaceae</taxon>
        <taxon>Tenuifilum</taxon>
    </lineage>
</organism>
<feature type="domain" description="Putative Se/S carrier protein-like" evidence="1">
    <location>
        <begin position="11"/>
        <end position="73"/>
    </location>
</feature>
<dbReference type="KEGG" id="ttz:FHG85_06845"/>
<proteinExistence type="predicted"/>
<evidence type="ECO:0000259" key="1">
    <source>
        <dbReference type="Pfam" id="PF11823"/>
    </source>
</evidence>
<dbReference type="InterPro" id="IPR021778">
    <property type="entry name" value="Se/S_carrier-like"/>
</dbReference>
<dbReference type="Pfam" id="PF11823">
    <property type="entry name" value="Se_S_carrier"/>
    <property type="match status" value="1"/>
</dbReference>
<sequence length="80" mass="9383">MRLTMSREDKLLILFESIHKVMLAERLIVKIYKPYQIIPVPKQYSSECGMCIEIISSDKDEIVAELQRNEINFNIVKRGL</sequence>
<dbReference type="EMBL" id="CP041345">
    <property type="protein sequence ID" value="QKG79991.1"/>
    <property type="molecule type" value="Genomic_DNA"/>
</dbReference>
<dbReference type="AlphaFoldDB" id="A0A7D3XV99"/>
<dbReference type="Proteomes" id="UP000500961">
    <property type="component" value="Chromosome"/>
</dbReference>
<name>A0A7D3XV99_9BACT</name>
<protein>
    <submittedName>
        <fullName evidence="2">DUF3343 domain-containing protein</fullName>
    </submittedName>
</protein>
<reference evidence="2 3" key="1">
    <citation type="submission" date="2019-07" db="EMBL/GenBank/DDBJ databases">
        <title>Thalassofilum flectens gen. nov., sp. nov., a novel moderate thermophilic anaerobe from a shallow sea hot spring in Kunashir Island (Russia), representing a new family in the order Bacteroidales, and proposal of Thalassofilacea fam. nov.</title>
        <authorList>
            <person name="Kochetkova T.V."/>
            <person name="Podosokorskaya O.A."/>
            <person name="Novikov A."/>
            <person name="Elcheninov A.G."/>
            <person name="Toshchakov S.V."/>
            <person name="Kublanov I.V."/>
        </authorList>
    </citation>
    <scope>NUCLEOTIDE SEQUENCE [LARGE SCALE GENOMIC DNA]</scope>
    <source>
        <strain evidence="2 3">38-H</strain>
    </source>
</reference>
<evidence type="ECO:0000313" key="2">
    <source>
        <dbReference type="EMBL" id="QKG79991.1"/>
    </source>
</evidence>
<evidence type="ECO:0000313" key="3">
    <source>
        <dbReference type="Proteomes" id="UP000500961"/>
    </source>
</evidence>
<accession>A0A7D3XV99</accession>
<keyword evidence="3" id="KW-1185">Reference proteome</keyword>
<gene>
    <name evidence="2" type="ORF">FHG85_06845</name>
</gene>